<dbReference type="PANTHER" id="PTHR31446:SF29">
    <property type="entry name" value="ACID PHOSPHATASE_VANADIUM-DEPENDENT HALOPEROXIDASE-RELATED PROTEIN"/>
    <property type="match status" value="1"/>
</dbReference>
<dbReference type="Pfam" id="PF02681">
    <property type="entry name" value="DUF212"/>
    <property type="match status" value="1"/>
</dbReference>
<sequence length="148" mass="16079">MYSFVLLFQNPILITAVAAWFSAQTLKIIVVMVLTKKIDFKRFISAGGMPSSHSALVTSMATAIGKIEGWSSPITALAVVVALIVMYDAAGVRRSAGKQAEVINKIIEEFLRPQRLIKEERLKELIGHTPTEVFAGGILGIIIANILI</sequence>
<proteinExistence type="predicted"/>
<keyword evidence="3" id="KW-1185">Reference proteome</keyword>
<keyword evidence="1" id="KW-0812">Transmembrane</keyword>
<keyword evidence="1" id="KW-1133">Transmembrane helix</keyword>
<dbReference type="RefSeq" id="WP_206707375.1">
    <property type="nucleotide sequence ID" value="NZ_CP059066.1"/>
</dbReference>
<feature type="transmembrane region" description="Helical" evidence="1">
    <location>
        <begin position="125"/>
        <end position="147"/>
    </location>
</feature>
<evidence type="ECO:0000313" key="2">
    <source>
        <dbReference type="EMBL" id="QSQ10051.1"/>
    </source>
</evidence>
<evidence type="ECO:0008006" key="4">
    <source>
        <dbReference type="Google" id="ProtNLM"/>
    </source>
</evidence>
<name>A0A8A0RNS6_9FIRM</name>
<dbReference type="InterPro" id="IPR003832">
    <property type="entry name" value="DUF212"/>
</dbReference>
<evidence type="ECO:0000256" key="1">
    <source>
        <dbReference type="SAM" id="Phobius"/>
    </source>
</evidence>
<feature type="transmembrane region" description="Helical" evidence="1">
    <location>
        <begin position="70"/>
        <end position="90"/>
    </location>
</feature>
<gene>
    <name evidence="2" type="ORF">H0A61_02443</name>
</gene>
<dbReference type="KEGG" id="kme:H0A61_02443"/>
<keyword evidence="1" id="KW-0472">Membrane</keyword>
<reference evidence="2" key="1">
    <citation type="submission" date="2020-07" db="EMBL/GenBank/DDBJ databases">
        <title>Koleobacter methoxysyntrophicus gen. nov., sp. nov., a novel anaerobic bacterium isolated from deep subsurface oil field and proposal of Koleobacterales ord. nov. in the phylum Firmicutes.</title>
        <authorList>
            <person name="Sakamoto S."/>
            <person name="Tamaki H."/>
        </authorList>
    </citation>
    <scope>NUCLEOTIDE SEQUENCE</scope>
    <source>
        <strain evidence="2">NRmbB1</strain>
    </source>
</reference>
<evidence type="ECO:0000313" key="3">
    <source>
        <dbReference type="Proteomes" id="UP000662904"/>
    </source>
</evidence>
<accession>A0A8A0RNS6</accession>
<dbReference type="EMBL" id="CP059066">
    <property type="protein sequence ID" value="QSQ10051.1"/>
    <property type="molecule type" value="Genomic_DNA"/>
</dbReference>
<dbReference type="PANTHER" id="PTHR31446">
    <property type="entry name" value="ACID PHOSPHATASE/VANADIUM-DEPENDENT HALOPEROXIDASE-RELATED PROTEIN"/>
    <property type="match status" value="1"/>
</dbReference>
<dbReference type="Proteomes" id="UP000662904">
    <property type="component" value="Chromosome"/>
</dbReference>
<dbReference type="AlphaFoldDB" id="A0A8A0RNS6"/>
<organism evidence="2 3">
    <name type="scientific">Koleobacter methoxysyntrophicus</name>
    <dbReference type="NCBI Taxonomy" id="2751313"/>
    <lineage>
        <taxon>Bacteria</taxon>
        <taxon>Bacillati</taxon>
        <taxon>Bacillota</taxon>
        <taxon>Clostridia</taxon>
        <taxon>Koleobacterales</taxon>
        <taxon>Koleobacteraceae</taxon>
        <taxon>Koleobacter</taxon>
    </lineage>
</organism>
<feature type="transmembrane region" description="Helical" evidence="1">
    <location>
        <begin position="12"/>
        <end position="34"/>
    </location>
</feature>
<protein>
    <recommendedName>
        <fullName evidence="4">Divergent PAP2 family protein</fullName>
    </recommendedName>
</protein>